<feature type="binding site" evidence="12">
    <location>
        <position position="741"/>
    </location>
    <ligand>
        <name>Zn(2+)</name>
        <dbReference type="ChEBI" id="CHEBI:29105"/>
        <label>1</label>
        <note>catalytic</note>
    </ligand>
</feature>
<comment type="similarity">
    <text evidence="3 10">Belongs to the vitamin-B12 independent methionine synthase family.</text>
</comment>
<evidence type="ECO:0000313" key="17">
    <source>
        <dbReference type="Proteomes" id="UP000002221"/>
    </source>
</evidence>
<dbReference type="GO" id="GO:0032259">
    <property type="term" value="P:methylation"/>
    <property type="evidence" value="ECO:0007669"/>
    <property type="project" value="UniProtKB-KW"/>
</dbReference>
<evidence type="ECO:0000256" key="1">
    <source>
        <dbReference type="ARBA" id="ARBA00002777"/>
    </source>
</evidence>
<evidence type="ECO:0000256" key="3">
    <source>
        <dbReference type="ARBA" id="ARBA00009553"/>
    </source>
</evidence>
<evidence type="ECO:0000256" key="6">
    <source>
        <dbReference type="ARBA" id="ARBA00022679"/>
    </source>
</evidence>
<dbReference type="SUPFAM" id="SSF51726">
    <property type="entry name" value="UROD/MetE-like"/>
    <property type="match status" value="2"/>
</dbReference>
<evidence type="ECO:0000256" key="4">
    <source>
        <dbReference type="ARBA" id="ARBA00022603"/>
    </source>
</evidence>
<reference evidence="16 17" key="1">
    <citation type="journal article" date="2009" name="Stand. Genomic Sci.">
        <title>Complete genome sequence of Rhodothermus marinus type strain (R-10).</title>
        <authorList>
            <person name="Nolan M."/>
            <person name="Tindall B.J."/>
            <person name="Pomrenke H."/>
            <person name="Lapidus A."/>
            <person name="Copeland A."/>
            <person name="Glavina Del Rio T."/>
            <person name="Lucas S."/>
            <person name="Chen F."/>
            <person name="Tice H."/>
            <person name="Cheng J.F."/>
            <person name="Saunders E."/>
            <person name="Han C."/>
            <person name="Bruce D."/>
            <person name="Goodwin L."/>
            <person name="Chain P."/>
            <person name="Pitluck S."/>
            <person name="Ovchinikova G."/>
            <person name="Pati A."/>
            <person name="Ivanova N."/>
            <person name="Mavromatis K."/>
            <person name="Chen A."/>
            <person name="Palaniappan K."/>
            <person name="Land M."/>
            <person name="Hauser L."/>
            <person name="Chang Y.J."/>
            <person name="Jeffries C.D."/>
            <person name="Brettin T."/>
            <person name="Goker M."/>
            <person name="Bristow J."/>
            <person name="Eisen J.A."/>
            <person name="Markowitz V."/>
            <person name="Hugenholtz P."/>
            <person name="Kyrpides N.C."/>
            <person name="Klenk H.P."/>
            <person name="Detter J.C."/>
        </authorList>
    </citation>
    <scope>NUCLEOTIDE SEQUENCE [LARGE SCALE GENOMIC DNA]</scope>
    <source>
        <strain evidence="17">ATCC 43812 / DSM 4252 / R-10</strain>
    </source>
</reference>
<feature type="binding site" evidence="10 11">
    <location>
        <position position="576"/>
    </location>
    <ligand>
        <name>5-methyltetrahydropteroyltri-L-glutamate</name>
        <dbReference type="ChEBI" id="CHEBI:58207"/>
    </ligand>
</feature>
<dbReference type="HAMAP" id="MF_00172">
    <property type="entry name" value="Meth_synth"/>
    <property type="match status" value="1"/>
</dbReference>
<evidence type="ECO:0000313" key="16">
    <source>
        <dbReference type="EMBL" id="ACY47329.1"/>
    </source>
</evidence>
<dbReference type="GO" id="GO:0003871">
    <property type="term" value="F:5-methyltetrahydropteroyltriglutamate-homocysteine S-methyltransferase activity"/>
    <property type="evidence" value="ECO:0007669"/>
    <property type="project" value="UniProtKB-UniRule"/>
</dbReference>
<feature type="binding site" evidence="11">
    <location>
        <position position="129"/>
    </location>
    <ligand>
        <name>5-methyltetrahydropteroyltri-L-glutamate</name>
        <dbReference type="ChEBI" id="CHEBI:58207"/>
    </ligand>
</feature>
<proteinExistence type="inferred from homology"/>
<gene>
    <name evidence="10" type="primary">metE</name>
    <name evidence="16" type="ordered locus">Rmar_0427</name>
</gene>
<dbReference type="FunFam" id="3.20.20.210:FF:000002">
    <property type="entry name" value="5-methyltetrahydropteroyltriglutamate--homocysteine methyltransferase"/>
    <property type="match status" value="1"/>
</dbReference>
<keyword evidence="7 10" id="KW-0479">Metal-binding</keyword>
<feature type="binding site" evidence="10 11">
    <location>
        <begin position="446"/>
        <end position="448"/>
    </location>
    <ligand>
        <name>L-methionine</name>
        <dbReference type="ChEBI" id="CHEBI:57844"/>
    </ligand>
</feature>
<dbReference type="PIRSF" id="PIRSF000382">
    <property type="entry name" value="MeTrfase_B12_ind"/>
    <property type="match status" value="1"/>
</dbReference>
<comment type="function">
    <text evidence="1 10">Catalyzes the transfer of a methyl group from 5-methyltetrahydrofolate to homocysteine resulting in methionine formation.</text>
</comment>
<feature type="binding site" evidence="10">
    <location>
        <position position="499"/>
    </location>
    <ligand>
        <name>L-homocysteine</name>
        <dbReference type="ChEBI" id="CHEBI:58199"/>
    </ligand>
</feature>
<evidence type="ECO:0000259" key="14">
    <source>
        <dbReference type="Pfam" id="PF01717"/>
    </source>
</evidence>
<dbReference type="EMBL" id="CP001807">
    <property type="protein sequence ID" value="ACY47329.1"/>
    <property type="molecule type" value="Genomic_DNA"/>
</dbReference>
<feature type="binding site" evidence="12">
    <location>
        <position position="680"/>
    </location>
    <ligand>
        <name>Zn(2+)</name>
        <dbReference type="ChEBI" id="CHEBI:29105"/>
        <label>1</label>
        <note>catalytic</note>
    </ligand>
</feature>
<feature type="binding site" evidence="10">
    <location>
        <position position="741"/>
    </location>
    <ligand>
        <name>Zn(2+)</name>
        <dbReference type="ChEBI" id="CHEBI:29105"/>
        <note>catalytic</note>
    </ligand>
</feature>
<feature type="binding site" evidence="10">
    <location>
        <position position="620"/>
    </location>
    <ligand>
        <name>5-methyltetrahydropteroyltri-L-glutamate</name>
        <dbReference type="ChEBI" id="CHEBI:58207"/>
    </ligand>
</feature>
<dbReference type="FunFam" id="3.20.20.210:FF:000003">
    <property type="entry name" value="5-methyltetrahydropteroyltriglutamate--homocysteine methyltransferase"/>
    <property type="match status" value="1"/>
</dbReference>
<feature type="binding site" evidence="10">
    <location>
        <position position="658"/>
    </location>
    <ligand>
        <name>Zn(2+)</name>
        <dbReference type="ChEBI" id="CHEBI:29105"/>
        <note>catalytic</note>
    </ligand>
</feature>
<dbReference type="EC" id="2.1.1.14" evidence="10"/>
<evidence type="ECO:0000256" key="9">
    <source>
        <dbReference type="ARBA" id="ARBA00023167"/>
    </source>
</evidence>
<feature type="domain" description="Cobalamin-independent methionine synthase MetE N-terminal" evidence="15">
    <location>
        <begin position="4"/>
        <end position="320"/>
    </location>
</feature>
<dbReference type="PANTHER" id="PTHR30519">
    <property type="entry name" value="5-METHYLTETRAHYDROPTEROYLTRIGLUTAMATE--HOMOCYSTEINE METHYLTRANSFERASE"/>
    <property type="match status" value="1"/>
</dbReference>
<keyword evidence="8 10" id="KW-0862">Zinc</keyword>
<feature type="binding site" evidence="10 11">
    <location>
        <position position="614"/>
    </location>
    <ligand>
        <name>L-methionine</name>
        <dbReference type="ChEBI" id="CHEBI:57844"/>
    </ligand>
</feature>
<evidence type="ECO:0000256" key="10">
    <source>
        <dbReference type="HAMAP-Rule" id="MF_00172"/>
    </source>
</evidence>
<comment type="cofactor">
    <cofactor evidence="10">
        <name>Zn(2+)</name>
        <dbReference type="ChEBI" id="CHEBI:29105"/>
    </cofactor>
    <text evidence="10">Binds 1 zinc ion per subunit.</text>
</comment>
<feature type="domain" description="Cobalamin-independent methionine synthase MetE C-terminal/archaeal" evidence="14">
    <location>
        <begin position="441"/>
        <end position="763"/>
    </location>
</feature>
<dbReference type="Gene3D" id="3.20.20.210">
    <property type="match status" value="2"/>
</dbReference>
<feature type="binding site" evidence="11">
    <location>
        <position position="19"/>
    </location>
    <ligand>
        <name>5-methyltetrahydropteroyltri-L-glutamate</name>
        <dbReference type="ChEBI" id="CHEBI:58207"/>
    </ligand>
</feature>
<dbReference type="eggNOG" id="COG0620">
    <property type="taxonomic scope" value="Bacteria"/>
</dbReference>
<evidence type="ECO:0000256" key="5">
    <source>
        <dbReference type="ARBA" id="ARBA00022605"/>
    </source>
</evidence>
<feature type="binding site" evidence="10 11">
    <location>
        <position position="614"/>
    </location>
    <ligand>
        <name>L-homocysteine</name>
        <dbReference type="ChEBI" id="CHEBI:58199"/>
    </ligand>
</feature>
<protein>
    <recommendedName>
        <fullName evidence="10">5-methyltetrahydropteroyltriglutamate--homocysteine methyltransferase</fullName>
        <ecNumber evidence="10">2.1.1.14</ecNumber>
    </recommendedName>
    <alternativeName>
        <fullName evidence="10">Cobalamin-independent methionine synthase</fullName>
    </alternativeName>
    <alternativeName>
        <fullName evidence="10">Methionine synthase, vitamin-B12 independent isozyme</fullName>
    </alternativeName>
</protein>
<dbReference type="OrthoDB" id="244285at2"/>
<comment type="catalytic activity">
    <reaction evidence="10">
        <text>5-methyltetrahydropteroyltri-L-glutamate + L-homocysteine = tetrahydropteroyltri-L-glutamate + L-methionine</text>
        <dbReference type="Rhea" id="RHEA:21196"/>
        <dbReference type="ChEBI" id="CHEBI:57844"/>
        <dbReference type="ChEBI" id="CHEBI:58140"/>
        <dbReference type="ChEBI" id="CHEBI:58199"/>
        <dbReference type="ChEBI" id="CHEBI:58207"/>
        <dbReference type="EC" id="2.1.1.14"/>
    </reaction>
</comment>
<keyword evidence="6 10" id="KW-0808">Transferase</keyword>
<evidence type="ECO:0000256" key="2">
    <source>
        <dbReference type="ARBA" id="ARBA00004681"/>
    </source>
</evidence>
<dbReference type="InterPro" id="IPR002629">
    <property type="entry name" value="Met_Synth_C/arc"/>
</dbReference>
<feature type="binding site" evidence="10">
    <location>
        <position position="656"/>
    </location>
    <ligand>
        <name>Zn(2+)</name>
        <dbReference type="ChEBI" id="CHEBI:29105"/>
        <note>catalytic</note>
    </ligand>
</feature>
<keyword evidence="5 10" id="KW-0028">Amino-acid biosynthesis</keyword>
<evidence type="ECO:0000256" key="13">
    <source>
        <dbReference type="PIRSR" id="PIRSR000382-3"/>
    </source>
</evidence>
<sequence>MIQATNLGFPRIGLARELKWAVEGYWAGRVSENELLETARRLRARHWQWQQEAGLDQIPSNDFSLYDHVLDTIALVGAVPERFGWRGDSVDLATYFAMARGVQEKELEARGLEGTGVPPLEMTKWFDTNYHYLVPEFHPEQRFRLASTKPIDEYLEAKALGIETRPVLLGPVSFLLLGRATVTHFDPLTLLDRLLPVYAEVLRRLKAAGARYVQMDEPCLVRDLPPGARQAYQQAYAALSRPEHPALVLTTYFGGLEENLPLARSLPVAAVHLDLVRAPEQLEPALAHLPEDRILSLGLVDGRNVWRTDLDVAASMLRRAVDALGRERVWIGPSCSLLHVPIDLDAEAELDPEIRPWLAFARQKLDELVTLKRLINEGEAAAGDRLETARRARQERLTSPRRIDPEVQRRLAALSSEMTRRGRPFAERYALQRARLKLPLLPTTTIGSFPQTDELRRKRAAFRRGELSREVYEQFLEATIAETIARQEAIGLDVLVHGEPERSDMVEYFAEQLQGFLVTRNGWVQSYGTRCVRPPILYGDVARRGPMTVRWTTFAQRCTARPVKGILTGPVTILQWSFVRDDQPRADTCRQIALALRDEVADLEAAGISVIQIDEPALREGLPLRRRDWPAYLEWAVECFRLASCVVRDETQIHTHMCYADFEDILEAIAALDADVISIEAARSRMALLDAFRRFRYPNAIGPGVYDIHSPRVPSVEEIEALLKRALEVIPAERLWVNPDCGLKTRRWAEVEPALRHMVEAARRLRARVTAEAT</sequence>
<dbReference type="CDD" id="cd03311">
    <property type="entry name" value="CIMS_C_terminal_like"/>
    <property type="match status" value="1"/>
</dbReference>
<evidence type="ECO:0000256" key="11">
    <source>
        <dbReference type="PIRSR" id="PIRSR000382-1"/>
    </source>
</evidence>
<dbReference type="RefSeq" id="WP_012842941.1">
    <property type="nucleotide sequence ID" value="NC_013501.1"/>
</dbReference>
<dbReference type="GO" id="GO:0071265">
    <property type="term" value="P:L-methionine biosynthetic process"/>
    <property type="evidence" value="ECO:0007669"/>
    <property type="project" value="UniProtKB-ARBA"/>
</dbReference>
<dbReference type="InterPro" id="IPR038071">
    <property type="entry name" value="UROD/MetE-like_sf"/>
</dbReference>
<accession>D0MEA5</accession>
<dbReference type="NCBIfam" id="TIGR01371">
    <property type="entry name" value="met_syn_B12ind"/>
    <property type="match status" value="1"/>
</dbReference>
<dbReference type="STRING" id="518766.Rmar_0427"/>
<dbReference type="KEGG" id="rmr:Rmar_0427"/>
<feature type="binding site" evidence="10 11">
    <location>
        <begin position="446"/>
        <end position="448"/>
    </location>
    <ligand>
        <name>L-homocysteine</name>
        <dbReference type="ChEBI" id="CHEBI:58199"/>
    </ligand>
</feature>
<dbReference type="Proteomes" id="UP000002221">
    <property type="component" value="Chromosome"/>
</dbReference>
<feature type="binding site" evidence="10">
    <location>
        <begin position="16"/>
        <end position="19"/>
    </location>
    <ligand>
        <name>5-methyltetrahydropteroyltri-L-glutamate</name>
        <dbReference type="ChEBI" id="CHEBI:58207"/>
    </ligand>
</feature>
<feature type="binding site" evidence="12">
    <location>
        <position position="656"/>
    </location>
    <ligand>
        <name>Zn(2+)</name>
        <dbReference type="ChEBI" id="CHEBI:29105"/>
        <label>1</label>
        <note>catalytic</note>
    </ligand>
</feature>
<dbReference type="InterPro" id="IPR013215">
    <property type="entry name" value="Cbl-indep_Met_Synth_N"/>
</dbReference>
<keyword evidence="10" id="KW-0677">Repeat</keyword>
<feature type="binding site" evidence="10 11">
    <location>
        <position position="499"/>
    </location>
    <ligand>
        <name>L-methionine</name>
        <dbReference type="ChEBI" id="CHEBI:57844"/>
    </ligand>
</feature>
<dbReference type="Pfam" id="PF01717">
    <property type="entry name" value="Meth_synt_2"/>
    <property type="match status" value="1"/>
</dbReference>
<evidence type="ECO:0000256" key="8">
    <source>
        <dbReference type="ARBA" id="ARBA00022833"/>
    </source>
</evidence>
<keyword evidence="4 10" id="KW-0489">Methyltransferase</keyword>
<feature type="active site" description="Proton donor" evidence="10 13">
    <location>
        <position position="709"/>
    </location>
</feature>
<comment type="cofactor">
    <cofactor evidence="12">
        <name>Zn(2+)</name>
        <dbReference type="ChEBI" id="CHEBI:29105"/>
    </cofactor>
    <text evidence="12">Binds 2 Zn(2+) ions per subunit.</text>
</comment>
<dbReference type="HOGENOM" id="CLU_013175_0_0_10"/>
<comment type="pathway">
    <text evidence="2 10">Amino-acid biosynthesis; L-methionine biosynthesis via de novo pathway; L-methionine from L-homocysteine (MetE route): step 1/1.</text>
</comment>
<organism evidence="16 17">
    <name type="scientific">Rhodothermus marinus (strain ATCC 43812 / DSM 4252 / R-10)</name>
    <name type="common">Rhodothermus obamensis</name>
    <dbReference type="NCBI Taxonomy" id="518766"/>
    <lineage>
        <taxon>Bacteria</taxon>
        <taxon>Pseudomonadati</taxon>
        <taxon>Rhodothermota</taxon>
        <taxon>Rhodothermia</taxon>
        <taxon>Rhodothermales</taxon>
        <taxon>Rhodothermaceae</taxon>
        <taxon>Rhodothermus</taxon>
    </lineage>
</organism>
<dbReference type="NCBIfam" id="NF003556">
    <property type="entry name" value="PRK05222.1"/>
    <property type="match status" value="1"/>
</dbReference>
<dbReference type="AlphaFoldDB" id="D0MEA5"/>
<evidence type="ECO:0000256" key="12">
    <source>
        <dbReference type="PIRSR" id="PIRSR000382-2"/>
    </source>
</evidence>
<dbReference type="InterPro" id="IPR006276">
    <property type="entry name" value="Cobalamin-indep_Met_synthase"/>
</dbReference>
<keyword evidence="9 10" id="KW-0486">Methionine biosynthesis</keyword>
<dbReference type="CDD" id="cd03312">
    <property type="entry name" value="CIMS_N_terminal_like"/>
    <property type="match status" value="1"/>
</dbReference>
<keyword evidence="17" id="KW-1185">Reference proteome</keyword>
<name>D0MEA5_RHOM4</name>
<feature type="binding site" evidence="10 11">
    <location>
        <begin position="530"/>
        <end position="531"/>
    </location>
    <ligand>
        <name>5-methyltetrahydropteroyltri-L-glutamate</name>
        <dbReference type="ChEBI" id="CHEBI:58207"/>
    </ligand>
</feature>
<evidence type="ECO:0000259" key="15">
    <source>
        <dbReference type="Pfam" id="PF08267"/>
    </source>
</evidence>
<feature type="binding site" evidence="10">
    <location>
        <position position="124"/>
    </location>
    <ligand>
        <name>5-methyltetrahydropteroyltri-L-glutamate</name>
        <dbReference type="ChEBI" id="CHEBI:58207"/>
    </ligand>
</feature>
<dbReference type="Pfam" id="PF08267">
    <property type="entry name" value="Meth_synt_1"/>
    <property type="match status" value="1"/>
</dbReference>
<evidence type="ECO:0000256" key="7">
    <source>
        <dbReference type="ARBA" id="ARBA00022723"/>
    </source>
</evidence>
<feature type="binding site" evidence="10">
    <location>
        <position position="680"/>
    </location>
    <ligand>
        <name>Zn(2+)</name>
        <dbReference type="ChEBI" id="CHEBI:29105"/>
        <note>catalytic</note>
    </ligand>
</feature>
<dbReference type="UniPathway" id="UPA00051">
    <property type="reaction ID" value="UER00082"/>
</dbReference>
<feature type="binding site" evidence="12">
    <location>
        <position position="658"/>
    </location>
    <ligand>
        <name>Zn(2+)</name>
        <dbReference type="ChEBI" id="CHEBI:29105"/>
        <label>2</label>
    </ligand>
</feature>
<dbReference type="GO" id="GO:0008270">
    <property type="term" value="F:zinc ion binding"/>
    <property type="evidence" value="ECO:0007669"/>
    <property type="project" value="InterPro"/>
</dbReference>